<organism evidence="3 4">
    <name type="scientific">Psychroserpens algicola</name>
    <dbReference type="NCBI Taxonomy" id="1719034"/>
    <lineage>
        <taxon>Bacteria</taxon>
        <taxon>Pseudomonadati</taxon>
        <taxon>Bacteroidota</taxon>
        <taxon>Flavobacteriia</taxon>
        <taxon>Flavobacteriales</taxon>
        <taxon>Flavobacteriaceae</taxon>
        <taxon>Psychroserpens</taxon>
    </lineage>
</organism>
<keyword evidence="1" id="KW-1133">Transmembrane helix</keyword>
<sequence>MNKTVLIITSYFPPEIGAASNRIFQLAEGLHNANCNVTVLTPLPNYPTGKIFDDYKGKFTHQSQENGITVNRLWVYASNSKNKLLRLIAMLSYSFSLIWFFMWHKIPKTVIIQSPPLLVAFTSMLFLRKKNRTLILNVSDLWPVAGFELGALKKNFSYKLLEKIEHFNYKKASIILGQSEEILTHITSLYPDKTTFLYRNFPEFKAPVIEHHSESGTLKIVYAGLLGIAQGIYKLCNELDYSGLEFHIYGSGAEQNKIEAFISQHPELPIFFHGRVTREALHQVLMAYDVAIIPLLNRIYGSVPSKIFEYAHLGLPMLYFGGGEGETIIAKHHLGWIAEAGNYEHLNTVISTIKAEHISEERKKMIQKEAVSNFSFKAQMNRFKQLI</sequence>
<accession>A0ABT0HBS0</accession>
<dbReference type="InterPro" id="IPR050194">
    <property type="entry name" value="Glycosyltransferase_grp1"/>
</dbReference>
<dbReference type="InterPro" id="IPR028098">
    <property type="entry name" value="Glyco_trans_4-like_N"/>
</dbReference>
<dbReference type="Pfam" id="PF13579">
    <property type="entry name" value="Glyco_trans_4_4"/>
    <property type="match status" value="1"/>
</dbReference>
<dbReference type="CDD" id="cd03794">
    <property type="entry name" value="GT4_WbuB-like"/>
    <property type="match status" value="1"/>
</dbReference>
<dbReference type="Proteomes" id="UP001203687">
    <property type="component" value="Unassembled WGS sequence"/>
</dbReference>
<dbReference type="PANTHER" id="PTHR45947:SF3">
    <property type="entry name" value="SULFOQUINOVOSYL TRANSFERASE SQD2"/>
    <property type="match status" value="1"/>
</dbReference>
<dbReference type="EMBL" id="JALPQF010000015">
    <property type="protein sequence ID" value="MCK8481800.1"/>
    <property type="molecule type" value="Genomic_DNA"/>
</dbReference>
<dbReference type="Pfam" id="PF13692">
    <property type="entry name" value="Glyco_trans_1_4"/>
    <property type="match status" value="1"/>
</dbReference>
<dbReference type="PANTHER" id="PTHR45947">
    <property type="entry name" value="SULFOQUINOVOSYL TRANSFERASE SQD2"/>
    <property type="match status" value="1"/>
</dbReference>
<dbReference type="SUPFAM" id="SSF53756">
    <property type="entry name" value="UDP-Glycosyltransferase/glycogen phosphorylase"/>
    <property type="match status" value="1"/>
</dbReference>
<reference evidence="3" key="1">
    <citation type="submission" date="2022-04" db="EMBL/GenBank/DDBJ databases">
        <authorList>
            <person name="Ren T."/>
        </authorList>
    </citation>
    <scope>NUCLEOTIDE SEQUENCE</scope>
    <source>
        <strain evidence="3">F63249</strain>
    </source>
</reference>
<evidence type="ECO:0000313" key="3">
    <source>
        <dbReference type="EMBL" id="MCK8481800.1"/>
    </source>
</evidence>
<evidence type="ECO:0000313" key="4">
    <source>
        <dbReference type="Proteomes" id="UP001203687"/>
    </source>
</evidence>
<feature type="transmembrane region" description="Helical" evidence="1">
    <location>
        <begin position="84"/>
        <end position="104"/>
    </location>
</feature>
<evidence type="ECO:0000256" key="1">
    <source>
        <dbReference type="SAM" id="Phobius"/>
    </source>
</evidence>
<feature type="domain" description="Glycosyltransferase subfamily 4-like N-terminal" evidence="2">
    <location>
        <begin position="18"/>
        <end position="192"/>
    </location>
</feature>
<evidence type="ECO:0000259" key="2">
    <source>
        <dbReference type="Pfam" id="PF13579"/>
    </source>
</evidence>
<dbReference type="RefSeq" id="WP_248413625.1">
    <property type="nucleotide sequence ID" value="NZ_JALPQF010000015.1"/>
</dbReference>
<gene>
    <name evidence="3" type="ORF">MUY34_14300</name>
</gene>
<keyword evidence="1" id="KW-0812">Transmembrane</keyword>
<comment type="caution">
    <text evidence="3">The sequence shown here is derived from an EMBL/GenBank/DDBJ whole genome shotgun (WGS) entry which is preliminary data.</text>
</comment>
<protein>
    <submittedName>
        <fullName evidence="3">Glycosyltransferase family 4 protein</fullName>
    </submittedName>
</protein>
<dbReference type="Gene3D" id="3.40.50.2000">
    <property type="entry name" value="Glycogen Phosphorylase B"/>
    <property type="match status" value="2"/>
</dbReference>
<keyword evidence="1" id="KW-0472">Membrane</keyword>
<keyword evidence="4" id="KW-1185">Reference proteome</keyword>
<name>A0ABT0HBS0_9FLAO</name>
<proteinExistence type="predicted"/>